<dbReference type="InterPro" id="IPR039447">
    <property type="entry name" value="UreH-like_TM_dom"/>
</dbReference>
<feature type="domain" description="Urease accessory protein UreH-like transmembrane" evidence="2">
    <location>
        <begin position="47"/>
        <end position="269"/>
    </location>
</feature>
<dbReference type="PANTHER" id="PTHR42208:SF1">
    <property type="entry name" value="HEAVY METAL TRANSPORTER"/>
    <property type="match status" value="1"/>
</dbReference>
<feature type="transmembrane region" description="Helical" evidence="1">
    <location>
        <begin position="256"/>
        <end position="272"/>
    </location>
</feature>
<dbReference type="AlphaFoldDB" id="L9WST8"/>
<feature type="transmembrane region" description="Helical" evidence="1">
    <location>
        <begin position="192"/>
        <end position="216"/>
    </location>
</feature>
<evidence type="ECO:0000313" key="3">
    <source>
        <dbReference type="EMBL" id="ELY52500.1"/>
    </source>
</evidence>
<gene>
    <name evidence="3" type="ORF">C493_15665</name>
</gene>
<accession>L9WST8</accession>
<feature type="transmembrane region" description="Helical" evidence="1">
    <location>
        <begin position="133"/>
        <end position="154"/>
    </location>
</feature>
<dbReference type="Proteomes" id="UP000011602">
    <property type="component" value="Unassembled WGS sequence"/>
</dbReference>
<dbReference type="eggNOG" id="arCOG04638">
    <property type="taxonomic scope" value="Archaea"/>
</dbReference>
<feature type="transmembrane region" description="Helical" evidence="1">
    <location>
        <begin position="222"/>
        <end position="244"/>
    </location>
</feature>
<evidence type="ECO:0000259" key="2">
    <source>
        <dbReference type="Pfam" id="PF13386"/>
    </source>
</evidence>
<keyword evidence="1" id="KW-0812">Transmembrane</keyword>
<name>L9WST8_9EURY</name>
<dbReference type="PANTHER" id="PTHR42208">
    <property type="entry name" value="HEAVY METAL TRANSPORTER-RELATED"/>
    <property type="match status" value="1"/>
</dbReference>
<keyword evidence="4" id="KW-1185">Reference proteome</keyword>
<keyword evidence="1" id="KW-0472">Membrane</keyword>
<keyword evidence="1" id="KW-1133">Transmembrane helix</keyword>
<feature type="transmembrane region" description="Helical" evidence="1">
    <location>
        <begin position="44"/>
        <end position="66"/>
    </location>
</feature>
<proteinExistence type="predicted"/>
<dbReference type="PATRIC" id="fig|1227499.3.peg.3209"/>
<dbReference type="Pfam" id="PF13386">
    <property type="entry name" value="DsbD_2"/>
    <property type="match status" value="1"/>
</dbReference>
<protein>
    <recommendedName>
        <fullName evidence="2">Urease accessory protein UreH-like transmembrane domain-containing protein</fullName>
    </recommendedName>
</protein>
<dbReference type="EMBL" id="AOHZ01000075">
    <property type="protein sequence ID" value="ELY52500.1"/>
    <property type="molecule type" value="Genomic_DNA"/>
</dbReference>
<dbReference type="OrthoDB" id="162718at2157"/>
<evidence type="ECO:0000256" key="1">
    <source>
        <dbReference type="SAM" id="Phobius"/>
    </source>
</evidence>
<comment type="caution">
    <text evidence="3">The sequence shown here is derived from an EMBL/GenBank/DDBJ whole genome shotgun (WGS) entry which is preliminary data.</text>
</comment>
<dbReference type="RefSeq" id="WP_007260397.1">
    <property type="nucleotide sequence ID" value="NZ_AOHZ01000075.1"/>
</dbReference>
<reference evidence="3 4" key="1">
    <citation type="journal article" date="2014" name="PLoS Genet.">
        <title>Phylogenetically driven sequencing of extremely halophilic archaea reveals strategies for static and dynamic osmo-response.</title>
        <authorList>
            <person name="Becker E.A."/>
            <person name="Seitzer P.M."/>
            <person name="Tritt A."/>
            <person name="Larsen D."/>
            <person name="Krusor M."/>
            <person name="Yao A.I."/>
            <person name="Wu D."/>
            <person name="Madern D."/>
            <person name="Eisen J.A."/>
            <person name="Darling A.E."/>
            <person name="Facciotti M.T."/>
        </authorList>
    </citation>
    <scope>NUCLEOTIDE SEQUENCE [LARGE SCALE GENOMIC DNA]</scope>
    <source>
        <strain evidence="3 4">JCM 12255</strain>
    </source>
</reference>
<dbReference type="STRING" id="1227499.C493_15665"/>
<evidence type="ECO:0000313" key="4">
    <source>
        <dbReference type="Proteomes" id="UP000011602"/>
    </source>
</evidence>
<feature type="transmembrane region" description="Helical" evidence="1">
    <location>
        <begin position="102"/>
        <end position="121"/>
    </location>
</feature>
<sequence length="294" mass="30684">MREIVNGFGLESWSPPPSLSVSQVVLEQCYDPAIDPTAIEPVSLVVFALIGLLGGAHCLGMCGPLVTTYSDRLRAQNSGPSARNELTVGMVKQHALFNLGRTVSYALIGGLFGLAGSLVFVSPQAVTAVATDVHAIAGIVVGALIVAMGIHYLVGRGLVGGAVDLPLVQPVLERVHGRLLANVDTWVGDSRIAGLGAVHGLLPCPLLYPAFLYAFVQGSPSGGVLALAALGAGTVPSMFLYGTVFQSLSLETRMKLHRVLGVAFVVLGYIPLQHGLATLGIHLPHIPLPHYQPL</sequence>
<organism evidence="3 4">
    <name type="scientific">Natronolimnohabitans innermongolicus JCM 12255</name>
    <dbReference type="NCBI Taxonomy" id="1227499"/>
    <lineage>
        <taxon>Archaea</taxon>
        <taxon>Methanobacteriati</taxon>
        <taxon>Methanobacteriota</taxon>
        <taxon>Stenosarchaea group</taxon>
        <taxon>Halobacteria</taxon>
        <taxon>Halobacteriales</taxon>
        <taxon>Natrialbaceae</taxon>
        <taxon>Natronolimnohabitans</taxon>
    </lineage>
</organism>